<proteinExistence type="predicted"/>
<comment type="caution">
    <text evidence="1">The sequence shown here is derived from an EMBL/GenBank/DDBJ whole genome shotgun (WGS) entry which is preliminary data.</text>
</comment>
<sequence length="168" mass="19499">MVTSCRNHGLRRRPVNRNVIRLKHMMWATPYRTGGLRIRGHRASTDVRDAIVRFSRWLRTAYTFPVRCPVYLSPHAELTTMHGTTASATFFAPWQPNVEPYIRIATGDYRRPSATRDRDDALASYLHSLAHELVHYWQWIDTGNITERGVIVRATKIVDRYALTTDHP</sequence>
<dbReference type="AlphaFoldDB" id="A0A5C6EBC0"/>
<reference evidence="1 2" key="1">
    <citation type="submission" date="2019-02" db="EMBL/GenBank/DDBJ databases">
        <title>Deep-cultivation of Planctomycetes and their phenomic and genomic characterization uncovers novel biology.</title>
        <authorList>
            <person name="Wiegand S."/>
            <person name="Jogler M."/>
            <person name="Boedeker C."/>
            <person name="Pinto D."/>
            <person name="Vollmers J."/>
            <person name="Rivas-Marin E."/>
            <person name="Kohn T."/>
            <person name="Peeters S.H."/>
            <person name="Heuer A."/>
            <person name="Rast P."/>
            <person name="Oberbeckmann S."/>
            <person name="Bunk B."/>
            <person name="Jeske O."/>
            <person name="Meyerdierks A."/>
            <person name="Storesund J.E."/>
            <person name="Kallscheuer N."/>
            <person name="Luecker S."/>
            <person name="Lage O.M."/>
            <person name="Pohl T."/>
            <person name="Merkel B.J."/>
            <person name="Hornburger P."/>
            <person name="Mueller R.-W."/>
            <person name="Bruemmer F."/>
            <person name="Labrenz M."/>
            <person name="Spormann A.M."/>
            <person name="Op Den Camp H."/>
            <person name="Overmann J."/>
            <person name="Amann R."/>
            <person name="Jetten M.S.M."/>
            <person name="Mascher T."/>
            <person name="Medema M.H."/>
            <person name="Devos D.P."/>
            <person name="Kaster A.-K."/>
            <person name="Ovreas L."/>
            <person name="Rohde M."/>
            <person name="Galperin M.Y."/>
            <person name="Jogler C."/>
        </authorList>
    </citation>
    <scope>NUCLEOTIDE SEQUENCE [LARGE SCALE GENOMIC DNA]</scope>
    <source>
        <strain evidence="1 2">Poly59</strain>
    </source>
</reference>
<dbReference type="Proteomes" id="UP000317977">
    <property type="component" value="Unassembled WGS sequence"/>
</dbReference>
<gene>
    <name evidence="1" type="ORF">Poly59_61510</name>
</gene>
<evidence type="ECO:0000313" key="2">
    <source>
        <dbReference type="Proteomes" id="UP000317977"/>
    </source>
</evidence>
<evidence type="ECO:0008006" key="3">
    <source>
        <dbReference type="Google" id="ProtNLM"/>
    </source>
</evidence>
<protein>
    <recommendedName>
        <fullName evidence="3">Tox-MPTase3 domain-containing protein</fullName>
    </recommendedName>
</protein>
<name>A0A5C6EBC0_9BACT</name>
<dbReference type="EMBL" id="SJPX01000010">
    <property type="protein sequence ID" value="TWU44479.1"/>
    <property type="molecule type" value="Genomic_DNA"/>
</dbReference>
<organism evidence="1 2">
    <name type="scientific">Rubripirellula reticaptiva</name>
    <dbReference type="NCBI Taxonomy" id="2528013"/>
    <lineage>
        <taxon>Bacteria</taxon>
        <taxon>Pseudomonadati</taxon>
        <taxon>Planctomycetota</taxon>
        <taxon>Planctomycetia</taxon>
        <taxon>Pirellulales</taxon>
        <taxon>Pirellulaceae</taxon>
        <taxon>Rubripirellula</taxon>
    </lineage>
</organism>
<keyword evidence="2" id="KW-1185">Reference proteome</keyword>
<accession>A0A5C6EBC0</accession>
<evidence type="ECO:0000313" key="1">
    <source>
        <dbReference type="EMBL" id="TWU44479.1"/>
    </source>
</evidence>